<protein>
    <submittedName>
        <fullName evidence="2">Uncharacterized protein</fullName>
    </submittedName>
</protein>
<proteinExistence type="predicted"/>
<feature type="region of interest" description="Disordered" evidence="1">
    <location>
        <begin position="126"/>
        <end position="158"/>
    </location>
</feature>
<feature type="region of interest" description="Disordered" evidence="1">
    <location>
        <begin position="212"/>
        <end position="241"/>
    </location>
</feature>
<gene>
    <name evidence="2" type="ORF">RUM44_012764</name>
</gene>
<name>A0ABR1BEA7_POLSC</name>
<accession>A0ABR1BEA7</accession>
<reference evidence="2 3" key="1">
    <citation type="submission" date="2023-09" db="EMBL/GenBank/DDBJ databases">
        <title>Genomes of two closely related lineages of the louse Polyplax serrata with different host specificities.</title>
        <authorList>
            <person name="Martinu J."/>
            <person name="Tarabai H."/>
            <person name="Stefka J."/>
            <person name="Hypsa V."/>
        </authorList>
    </citation>
    <scope>NUCLEOTIDE SEQUENCE [LARGE SCALE GENOMIC DNA]</scope>
    <source>
        <strain evidence="2">98ZLc_SE</strain>
    </source>
</reference>
<dbReference type="EMBL" id="JAWJWF010000001">
    <property type="protein sequence ID" value="KAK6641065.1"/>
    <property type="molecule type" value="Genomic_DNA"/>
</dbReference>
<comment type="caution">
    <text evidence="2">The sequence shown here is derived from an EMBL/GenBank/DDBJ whole genome shotgun (WGS) entry which is preliminary data.</text>
</comment>
<evidence type="ECO:0000256" key="1">
    <source>
        <dbReference type="SAM" id="MobiDB-lite"/>
    </source>
</evidence>
<sequence>MDVRSSSVSPVPEEMNSMGKSKPELISDDKAAMTLKTERKVSRFADKEKKGDVLENRFDDQEITECQGRSDSRLSNGIYHGRGAEADEGEEEDSAEEKSKLDLSSKRDANCVRTNRVNVRLNQRQYASDGEQELERNGERFAGIGGDGVESAEDGDDTREMEIRLSSTGAKYNDDVDEDDDENNKMETVDNMPLDLSVKSEIRDTYLMERRMASPASPGCRDSCTDSEDSDGPGGKTHGGKAYKKSLMKRYCNRVCSKRKGMLCLLEMKFVPPSNAFYLSIDSIRPEMNVSSLPFPPDATAERSLLSVEEFVFHRSYRSKRRSLVLLRRRKLPGEAPGDGYSTNSLTLNLNNSDKKLPGKAGGKGKFEITDRGKLAKCQDESVHAYTLFNFNK</sequence>
<feature type="compositionally biased region" description="Acidic residues" evidence="1">
    <location>
        <begin position="86"/>
        <end position="95"/>
    </location>
</feature>
<evidence type="ECO:0000313" key="3">
    <source>
        <dbReference type="Proteomes" id="UP001359485"/>
    </source>
</evidence>
<organism evidence="2 3">
    <name type="scientific">Polyplax serrata</name>
    <name type="common">Common mouse louse</name>
    <dbReference type="NCBI Taxonomy" id="468196"/>
    <lineage>
        <taxon>Eukaryota</taxon>
        <taxon>Metazoa</taxon>
        <taxon>Ecdysozoa</taxon>
        <taxon>Arthropoda</taxon>
        <taxon>Hexapoda</taxon>
        <taxon>Insecta</taxon>
        <taxon>Pterygota</taxon>
        <taxon>Neoptera</taxon>
        <taxon>Paraneoptera</taxon>
        <taxon>Psocodea</taxon>
        <taxon>Troctomorpha</taxon>
        <taxon>Phthiraptera</taxon>
        <taxon>Anoplura</taxon>
        <taxon>Polyplacidae</taxon>
        <taxon>Polyplax</taxon>
    </lineage>
</organism>
<evidence type="ECO:0000313" key="2">
    <source>
        <dbReference type="EMBL" id="KAK6641065.1"/>
    </source>
</evidence>
<feature type="region of interest" description="Disordered" evidence="1">
    <location>
        <begin position="1"/>
        <end position="33"/>
    </location>
</feature>
<feature type="compositionally biased region" description="Basic and acidic residues" evidence="1">
    <location>
        <begin position="21"/>
        <end position="33"/>
    </location>
</feature>
<feature type="region of interest" description="Disordered" evidence="1">
    <location>
        <begin position="57"/>
        <end position="107"/>
    </location>
</feature>
<dbReference type="Proteomes" id="UP001359485">
    <property type="component" value="Unassembled WGS sequence"/>
</dbReference>
<feature type="compositionally biased region" description="Low complexity" evidence="1">
    <location>
        <begin position="1"/>
        <end position="14"/>
    </location>
</feature>
<keyword evidence="3" id="KW-1185">Reference proteome</keyword>
<feature type="compositionally biased region" description="Basic and acidic residues" evidence="1">
    <location>
        <begin position="96"/>
        <end position="107"/>
    </location>
</feature>